<dbReference type="Proteomes" id="UP000712281">
    <property type="component" value="Unassembled WGS sequence"/>
</dbReference>
<proteinExistence type="predicted"/>
<sequence>MLQWACVWSLVVPLIPMTWKWIIRKNHHDEMFPPWWGLVGVGRRFDGEAGSVCIKGDASAHTPDAYVAHECMGPDPEIMRGRILARLRISGMRRGDVQHVRLGTWRNPETGWTFVLEPGGWMGFRPGTRRLDGLSSWNPVIRPRFGQGSLSGILDMNSPKMGELVGLKGDTQGCGKTL</sequence>
<dbReference type="AlphaFoldDB" id="A0A8S9G3K8"/>
<accession>A0A8S9G3K8</accession>
<dbReference type="EMBL" id="QGKW02002005">
    <property type="protein sequence ID" value="KAF2540161.1"/>
    <property type="molecule type" value="Genomic_DNA"/>
</dbReference>
<protein>
    <submittedName>
        <fullName evidence="2">Uncharacterized protein</fullName>
    </submittedName>
</protein>
<keyword evidence="1" id="KW-0732">Signal</keyword>
<name>A0A8S9G3K8_BRACR</name>
<feature type="chain" id="PRO_5035818752" evidence="1">
    <location>
        <begin position="21"/>
        <end position="178"/>
    </location>
</feature>
<evidence type="ECO:0000256" key="1">
    <source>
        <dbReference type="SAM" id="SignalP"/>
    </source>
</evidence>
<gene>
    <name evidence="2" type="ORF">F2Q68_00030834</name>
</gene>
<evidence type="ECO:0000313" key="3">
    <source>
        <dbReference type="Proteomes" id="UP000712281"/>
    </source>
</evidence>
<reference evidence="2" key="1">
    <citation type="submission" date="2019-12" db="EMBL/GenBank/DDBJ databases">
        <title>Genome sequencing and annotation of Brassica cretica.</title>
        <authorList>
            <person name="Studholme D.J."/>
            <person name="Sarris P.F."/>
        </authorList>
    </citation>
    <scope>NUCLEOTIDE SEQUENCE</scope>
    <source>
        <strain evidence="2">PFS-001/15</strain>
        <tissue evidence="2">Leaf</tissue>
    </source>
</reference>
<organism evidence="2 3">
    <name type="scientific">Brassica cretica</name>
    <name type="common">Mustard</name>
    <dbReference type="NCBI Taxonomy" id="69181"/>
    <lineage>
        <taxon>Eukaryota</taxon>
        <taxon>Viridiplantae</taxon>
        <taxon>Streptophyta</taxon>
        <taxon>Embryophyta</taxon>
        <taxon>Tracheophyta</taxon>
        <taxon>Spermatophyta</taxon>
        <taxon>Magnoliopsida</taxon>
        <taxon>eudicotyledons</taxon>
        <taxon>Gunneridae</taxon>
        <taxon>Pentapetalae</taxon>
        <taxon>rosids</taxon>
        <taxon>malvids</taxon>
        <taxon>Brassicales</taxon>
        <taxon>Brassicaceae</taxon>
        <taxon>Brassiceae</taxon>
        <taxon>Brassica</taxon>
    </lineage>
</organism>
<feature type="signal peptide" evidence="1">
    <location>
        <begin position="1"/>
        <end position="20"/>
    </location>
</feature>
<comment type="caution">
    <text evidence="2">The sequence shown here is derived from an EMBL/GenBank/DDBJ whole genome shotgun (WGS) entry which is preliminary data.</text>
</comment>
<evidence type="ECO:0000313" key="2">
    <source>
        <dbReference type="EMBL" id="KAF2540161.1"/>
    </source>
</evidence>